<feature type="transmembrane region" description="Helical" evidence="3">
    <location>
        <begin position="328"/>
        <end position="345"/>
    </location>
</feature>
<feature type="transmembrane region" description="Helical" evidence="3">
    <location>
        <begin position="377"/>
        <end position="402"/>
    </location>
</feature>
<feature type="compositionally biased region" description="Acidic residues" evidence="2">
    <location>
        <begin position="621"/>
        <end position="632"/>
    </location>
</feature>
<gene>
    <name evidence="4" type="ORF">PPERSA_02536</name>
</gene>
<evidence type="ECO:0000256" key="3">
    <source>
        <dbReference type="SAM" id="Phobius"/>
    </source>
</evidence>
<keyword evidence="1" id="KW-0175">Coiled coil</keyword>
<feature type="coiled-coil region" evidence="1">
    <location>
        <begin position="477"/>
        <end position="511"/>
    </location>
</feature>
<comment type="caution">
    <text evidence="4">The sequence shown here is derived from an EMBL/GenBank/DDBJ whole genome shotgun (WGS) entry which is preliminary data.</text>
</comment>
<proteinExistence type="predicted"/>
<dbReference type="InParanoid" id="A0A0V0R5P5"/>
<dbReference type="SUPFAM" id="SSF49899">
    <property type="entry name" value="Concanavalin A-like lectins/glucanases"/>
    <property type="match status" value="1"/>
</dbReference>
<keyword evidence="3" id="KW-1133">Transmembrane helix</keyword>
<evidence type="ECO:0000313" key="4">
    <source>
        <dbReference type="EMBL" id="KRX09664.1"/>
    </source>
</evidence>
<keyword evidence="3" id="KW-0812">Transmembrane</keyword>
<accession>A0A0V0R5P5</accession>
<dbReference type="InterPro" id="IPR009030">
    <property type="entry name" value="Growth_fac_rcpt_cys_sf"/>
</dbReference>
<protein>
    <submittedName>
        <fullName evidence="4">Insulin-like growth factor binding protein, N-terminal</fullName>
    </submittedName>
</protein>
<reference evidence="4 5" key="1">
    <citation type="journal article" date="2015" name="Sci. Rep.">
        <title>Genome of the facultative scuticociliatosis pathogen Pseudocohnilembus persalinus provides insight into its virulence through horizontal gene transfer.</title>
        <authorList>
            <person name="Xiong J."/>
            <person name="Wang G."/>
            <person name="Cheng J."/>
            <person name="Tian M."/>
            <person name="Pan X."/>
            <person name="Warren A."/>
            <person name="Jiang C."/>
            <person name="Yuan D."/>
            <person name="Miao W."/>
        </authorList>
    </citation>
    <scope>NUCLEOTIDE SEQUENCE [LARGE SCALE GENOMIC DNA]</scope>
    <source>
        <strain evidence="4">36N120E</strain>
    </source>
</reference>
<organism evidence="4 5">
    <name type="scientific">Pseudocohnilembus persalinus</name>
    <name type="common">Ciliate</name>
    <dbReference type="NCBI Taxonomy" id="266149"/>
    <lineage>
        <taxon>Eukaryota</taxon>
        <taxon>Sar</taxon>
        <taxon>Alveolata</taxon>
        <taxon>Ciliophora</taxon>
        <taxon>Intramacronucleata</taxon>
        <taxon>Oligohymenophorea</taxon>
        <taxon>Scuticociliatia</taxon>
        <taxon>Philasterida</taxon>
        <taxon>Pseudocohnilembidae</taxon>
        <taxon>Pseudocohnilembus</taxon>
    </lineage>
</organism>
<keyword evidence="5" id="KW-1185">Reference proteome</keyword>
<keyword evidence="3" id="KW-0472">Membrane</keyword>
<dbReference type="Proteomes" id="UP000054937">
    <property type="component" value="Unassembled WGS sequence"/>
</dbReference>
<dbReference type="SUPFAM" id="SSF57184">
    <property type="entry name" value="Growth factor receptor domain"/>
    <property type="match status" value="1"/>
</dbReference>
<sequence length="1066" mass="125067">MKTPNFLPFQKKQRENINEEFTIGGYFKWNYYKILKKQQLFYLYSSGQRNIISIYYDFNNSTLIAQIQPASSLQPNSFHYTFSLKHDQYYHYLFEVGFQSQLQFYKNFQLQKPSWTFTASANNITSVQRTVVVGGPGGGTEVANFGGVVENLVFFNGLLNKDQIDCLKFDPVCDESKDFFKEKSCRTCLNGSKKCKSCFTDQGFILQNGECVCDTGYYSSGSTCLLEESIVNEETAKNAAATGKAVMASLILANPALIVQLVDTLQFLQYTLYLNHTFPGVMVSFFEMLSGVSDVNYLPYLTPVNGNYLPPPVGFEKYEEDAYLFSNINSYCWALFFVVIIHILANKVDRKIDYKSNKMLKWKFLFKKIWQKIQYSAYFMGFIQSFLFMSIYCFCQVHTGAIENQYQLFGFIVATLILIGQIKLIYVIYRLSLVYMRNQVVYGDPDIDAIGQKGMDALNDQNKKFYEISDSNESLCSDEEEGVVEQNKQNMDNQENQEIIKNEENKQLSNQNTKNNGEFKNITENQTLQQSNIVENVSKNKINLSNEQKDKQAQQNNMGSCTSINLCQSQQTLQSPVKKKNNRKRRQFQKNKNISNDSTQNASSLQILRIGIPSDSHIDNDNESQAESENENEQYKKSNINNEIQCSSFNDSTVKNTNILNETSFQKQVKQTKVKSVQQNYFQQKYQDMLDNFKKVKNFIANYKKEQKIKNQQFLEKNDIFDSKYQFYQFFNETTFLFEEVKHENLWQLNYYSFVCLKKFFFAFFLVFLNTYVKTVLALWMIINVLMIYYFKKYKPQERSVIYKNQLAQEFEFCISYFLYMLIVIYGDENQNLREKLVYIIIGIAIIVICQELIISVAEIFYSIKEFIYRNKKLNKKRINQKKNLRNTLKFYEILNTKKFDSKNGIYSQREEQQQFYKKKMSENSINVEDDNNDQNLVKETPLNLNDNSQNIMKVNKYLSQKLNIINEEEEEEKQRENELKNYSFSLQTEQNNEDENNMEKKQSSQQLQLIEQTENFHEEINLGLQKLNVSVNLDTENEKKQSDQYDDFQNQLISLKQYNDSQIIS</sequence>
<evidence type="ECO:0000256" key="2">
    <source>
        <dbReference type="SAM" id="MobiDB-lite"/>
    </source>
</evidence>
<evidence type="ECO:0000313" key="5">
    <source>
        <dbReference type="Proteomes" id="UP000054937"/>
    </source>
</evidence>
<feature type="region of interest" description="Disordered" evidence="2">
    <location>
        <begin position="572"/>
        <end position="642"/>
    </location>
</feature>
<feature type="compositionally biased region" description="Polar residues" evidence="2">
    <location>
        <begin position="594"/>
        <end position="606"/>
    </location>
</feature>
<feature type="transmembrane region" description="Helical" evidence="3">
    <location>
        <begin position="408"/>
        <end position="429"/>
    </location>
</feature>
<name>A0A0V0R5P5_PSEPJ</name>
<dbReference type="EMBL" id="LDAU01000044">
    <property type="protein sequence ID" value="KRX09664.1"/>
    <property type="molecule type" value="Genomic_DNA"/>
</dbReference>
<evidence type="ECO:0000256" key="1">
    <source>
        <dbReference type="SAM" id="Coils"/>
    </source>
</evidence>
<feature type="transmembrane region" description="Helical" evidence="3">
    <location>
        <begin position="811"/>
        <end position="827"/>
    </location>
</feature>
<feature type="compositionally biased region" description="Basic residues" evidence="2">
    <location>
        <begin position="577"/>
        <end position="589"/>
    </location>
</feature>
<dbReference type="OrthoDB" id="327742at2759"/>
<dbReference type="AlphaFoldDB" id="A0A0V0R5P5"/>
<dbReference type="InterPro" id="IPR013320">
    <property type="entry name" value="ConA-like_dom_sf"/>
</dbReference>
<feature type="transmembrane region" description="Helical" evidence="3">
    <location>
        <begin position="839"/>
        <end position="864"/>
    </location>
</feature>